<dbReference type="EMBL" id="CP049257">
    <property type="protein sequence ID" value="QIG41775.1"/>
    <property type="molecule type" value="Genomic_DNA"/>
</dbReference>
<comment type="cofactor">
    <cofactor evidence="1">
        <name>FAD</name>
        <dbReference type="ChEBI" id="CHEBI:57692"/>
    </cofactor>
</comment>
<dbReference type="PANTHER" id="PTHR43884:SF20">
    <property type="entry name" value="ACYL-COA DEHYDROGENASE FADE28"/>
    <property type="match status" value="1"/>
</dbReference>
<dbReference type="InterPro" id="IPR046373">
    <property type="entry name" value="Acyl-CoA_Oxase/DH_mid-dom_sf"/>
</dbReference>
<evidence type="ECO:0000256" key="2">
    <source>
        <dbReference type="ARBA" id="ARBA00009347"/>
    </source>
</evidence>
<dbReference type="Pfam" id="PF00441">
    <property type="entry name" value="Acyl-CoA_dh_1"/>
    <property type="match status" value="1"/>
</dbReference>
<dbReference type="Gene3D" id="1.10.540.10">
    <property type="entry name" value="Acyl-CoA dehydrogenase/oxidase, N-terminal domain"/>
    <property type="match status" value="1"/>
</dbReference>
<dbReference type="Pfam" id="PF02771">
    <property type="entry name" value="Acyl-CoA_dh_N"/>
    <property type="match status" value="1"/>
</dbReference>
<keyword evidence="5" id="KW-0560">Oxidoreductase</keyword>
<feature type="domain" description="Acyl-CoA dehydrogenase/oxidase C-terminal" evidence="6">
    <location>
        <begin position="230"/>
        <end position="346"/>
    </location>
</feature>
<sequence>MDFLYDDEQDALREAVRGLVGKAYSDYEQRRRAVGDDPGFDEKQWARMAEMGLLGLPFAEEDGGVGAGPVEIGIVCQELGRVIAPEPFLTSVVLAGGLVSAVGTGEQRQEVLGALSAGESVLAFAHDEPGQRWSPSATGVTAAQDGDAWRLSGVKEPVPHGARADRLVVSAALPSGGTGLFLVDGDAAERTGYPTYDGTRAARIAFDATAATPLGEPGADVTASIATVQDITRVMAANQALGSMQFLLPTTTEYLRSRKQFGVPLATFQALTFRAADMYVSLELTHSMVDWATMVVAAGDPVAVADAARRVSVQVSTAGRHIGQEAVQLHGGIAVTMEYSVGMHLAYLTALDHLLGDGGHHLRELASGVTTYEGLDPLE</sequence>
<dbReference type="AlphaFoldDB" id="A0A6G6W9J6"/>
<dbReference type="Proteomes" id="UP000502996">
    <property type="component" value="Chromosome"/>
</dbReference>
<dbReference type="Gene3D" id="1.20.140.10">
    <property type="entry name" value="Butyryl-CoA Dehydrogenase, subunit A, domain 3"/>
    <property type="match status" value="1"/>
</dbReference>
<dbReference type="Gene3D" id="2.40.110.10">
    <property type="entry name" value="Butyryl-CoA Dehydrogenase, subunit A, domain 2"/>
    <property type="match status" value="1"/>
</dbReference>
<dbReference type="SUPFAM" id="SSF47203">
    <property type="entry name" value="Acyl-CoA dehydrogenase C-terminal domain-like"/>
    <property type="match status" value="1"/>
</dbReference>
<evidence type="ECO:0000256" key="1">
    <source>
        <dbReference type="ARBA" id="ARBA00001974"/>
    </source>
</evidence>
<dbReference type="KEGG" id="nano:G5V58_02365"/>
<dbReference type="PANTHER" id="PTHR43884">
    <property type="entry name" value="ACYL-COA DEHYDROGENASE"/>
    <property type="match status" value="1"/>
</dbReference>
<dbReference type="RefSeq" id="WP_165228428.1">
    <property type="nucleotide sequence ID" value="NZ_CP049257.1"/>
</dbReference>
<proteinExistence type="inferred from homology"/>
<dbReference type="InterPro" id="IPR009075">
    <property type="entry name" value="AcylCo_DH/oxidase_C"/>
</dbReference>
<keyword evidence="4" id="KW-0274">FAD</keyword>
<dbReference type="InterPro" id="IPR037069">
    <property type="entry name" value="AcylCoA_DH/ox_N_sf"/>
</dbReference>
<reference evidence="8 9" key="1">
    <citation type="submission" date="2020-02" db="EMBL/GenBank/DDBJ databases">
        <title>Full genome sequence of Nocardioides sp. R-3366.</title>
        <authorList>
            <person name="Im W.-T."/>
        </authorList>
    </citation>
    <scope>NUCLEOTIDE SEQUENCE [LARGE SCALE GENOMIC DNA]</scope>
    <source>
        <strain evidence="8 9">R-3366</strain>
    </source>
</reference>
<dbReference type="GO" id="GO:0050660">
    <property type="term" value="F:flavin adenine dinucleotide binding"/>
    <property type="evidence" value="ECO:0007669"/>
    <property type="project" value="InterPro"/>
</dbReference>
<evidence type="ECO:0000256" key="3">
    <source>
        <dbReference type="ARBA" id="ARBA00022630"/>
    </source>
</evidence>
<keyword evidence="3" id="KW-0285">Flavoprotein</keyword>
<name>A0A6G6W9J6_9ACTN</name>
<comment type="similarity">
    <text evidence="2">Belongs to the acyl-CoA dehydrogenase family.</text>
</comment>
<evidence type="ECO:0000313" key="8">
    <source>
        <dbReference type="EMBL" id="QIG41775.1"/>
    </source>
</evidence>
<gene>
    <name evidence="8" type="ORF">G5V58_02365</name>
</gene>
<organism evidence="8 9">
    <name type="scientific">Nocardioides anomalus</name>
    <dbReference type="NCBI Taxonomy" id="2712223"/>
    <lineage>
        <taxon>Bacteria</taxon>
        <taxon>Bacillati</taxon>
        <taxon>Actinomycetota</taxon>
        <taxon>Actinomycetes</taxon>
        <taxon>Propionibacteriales</taxon>
        <taxon>Nocardioidaceae</taxon>
        <taxon>Nocardioides</taxon>
    </lineage>
</organism>
<dbReference type="InterPro" id="IPR036250">
    <property type="entry name" value="AcylCo_DH-like_C"/>
</dbReference>
<dbReference type="InterPro" id="IPR009100">
    <property type="entry name" value="AcylCoA_DH/oxidase_NM_dom_sf"/>
</dbReference>
<keyword evidence="9" id="KW-1185">Reference proteome</keyword>
<evidence type="ECO:0000256" key="5">
    <source>
        <dbReference type="ARBA" id="ARBA00023002"/>
    </source>
</evidence>
<dbReference type="CDD" id="cd00567">
    <property type="entry name" value="ACAD"/>
    <property type="match status" value="1"/>
</dbReference>
<evidence type="ECO:0000313" key="9">
    <source>
        <dbReference type="Proteomes" id="UP000502996"/>
    </source>
</evidence>
<evidence type="ECO:0000256" key="4">
    <source>
        <dbReference type="ARBA" id="ARBA00022827"/>
    </source>
</evidence>
<dbReference type="InterPro" id="IPR013786">
    <property type="entry name" value="AcylCoA_DH/ox_N"/>
</dbReference>
<dbReference type="GO" id="GO:0003995">
    <property type="term" value="F:acyl-CoA dehydrogenase activity"/>
    <property type="evidence" value="ECO:0007669"/>
    <property type="project" value="TreeGrafter"/>
</dbReference>
<feature type="domain" description="Acyl-CoA dehydrogenase/oxidase N-terminal" evidence="7">
    <location>
        <begin position="7"/>
        <end position="119"/>
    </location>
</feature>
<protein>
    <submittedName>
        <fullName evidence="8">Acyl-CoA dehydrogenase</fullName>
    </submittedName>
</protein>
<evidence type="ECO:0000259" key="7">
    <source>
        <dbReference type="Pfam" id="PF02771"/>
    </source>
</evidence>
<evidence type="ECO:0000259" key="6">
    <source>
        <dbReference type="Pfam" id="PF00441"/>
    </source>
</evidence>
<dbReference type="SUPFAM" id="SSF56645">
    <property type="entry name" value="Acyl-CoA dehydrogenase NM domain-like"/>
    <property type="match status" value="1"/>
</dbReference>
<accession>A0A6G6W9J6</accession>